<feature type="compositionally biased region" description="Polar residues" evidence="1">
    <location>
        <begin position="175"/>
        <end position="195"/>
    </location>
</feature>
<gene>
    <name evidence="2" type="ORF">CCHLO57077_00000522</name>
</gene>
<reference evidence="2" key="1">
    <citation type="submission" date="2023-01" db="EMBL/GenBank/DDBJ databases">
        <authorList>
            <person name="Piombo E."/>
        </authorList>
    </citation>
    <scope>NUCLEOTIDE SEQUENCE</scope>
</reference>
<proteinExistence type="predicted"/>
<sequence length="402" mass="44499">MEGGAKDPAVILIEPGVQYSSEQASGDISRHLSESSSVRSILEDLQPAPLKIRRNTTRRKDLAEELEAEIDTFEHDDPETPSPSITVLRHMRTDASLRAKSTEDVFIGRVQDEKDAPIKGKESHGAICNLQDSQRTLTGAGNNKLDISSRSTLRSPVSQFFRTNEHITLLEQPQVPGSSPKSESKTGSFSSNTGKGRQFHTLPPLRSLSIVRKKSQDKIKSTFSLERTKSQNSSTVLARAGDSDTRAFSEQLVPSKAQDGVTHRSKHTPITISNLSSTFQHQVTSIESPKSPTPDRQTTSDTPSSTFRKRFRRHLNTVATKPPSQPTKNWSPFDEPDRSSDIPCSSPWILGKPEDETEREKRAEYFREQAEQEARRSPTPNPQNRTSLTALTSSVSSPSVSS</sequence>
<evidence type="ECO:0000313" key="2">
    <source>
        <dbReference type="EMBL" id="CAI6093450.1"/>
    </source>
</evidence>
<organism evidence="2 3">
    <name type="scientific">Clonostachys chloroleuca</name>
    <dbReference type="NCBI Taxonomy" id="1926264"/>
    <lineage>
        <taxon>Eukaryota</taxon>
        <taxon>Fungi</taxon>
        <taxon>Dikarya</taxon>
        <taxon>Ascomycota</taxon>
        <taxon>Pezizomycotina</taxon>
        <taxon>Sordariomycetes</taxon>
        <taxon>Hypocreomycetidae</taxon>
        <taxon>Hypocreales</taxon>
        <taxon>Bionectriaceae</taxon>
        <taxon>Clonostachys</taxon>
    </lineage>
</organism>
<dbReference type="Proteomes" id="UP001160390">
    <property type="component" value="Unassembled WGS sequence"/>
</dbReference>
<evidence type="ECO:0000313" key="3">
    <source>
        <dbReference type="Proteomes" id="UP001160390"/>
    </source>
</evidence>
<dbReference type="AlphaFoldDB" id="A0AA35Q6M9"/>
<name>A0AA35Q6M9_9HYPO</name>
<feature type="compositionally biased region" description="Polar residues" evidence="1">
    <location>
        <begin position="222"/>
        <end position="236"/>
    </location>
</feature>
<feature type="region of interest" description="Disordered" evidence="1">
    <location>
        <begin position="222"/>
        <end position="402"/>
    </location>
</feature>
<keyword evidence="3" id="KW-1185">Reference proteome</keyword>
<feature type="compositionally biased region" description="Basic and acidic residues" evidence="1">
    <location>
        <begin position="352"/>
        <end position="376"/>
    </location>
</feature>
<dbReference type="EMBL" id="CABFNP030001245">
    <property type="protein sequence ID" value="CAI6093450.1"/>
    <property type="molecule type" value="Genomic_DNA"/>
</dbReference>
<accession>A0AA35Q6M9</accession>
<feature type="region of interest" description="Disordered" evidence="1">
    <location>
        <begin position="168"/>
        <end position="207"/>
    </location>
</feature>
<comment type="caution">
    <text evidence="2">The sequence shown here is derived from an EMBL/GenBank/DDBJ whole genome shotgun (WGS) entry which is preliminary data.</text>
</comment>
<evidence type="ECO:0000256" key="1">
    <source>
        <dbReference type="SAM" id="MobiDB-lite"/>
    </source>
</evidence>
<feature type="compositionally biased region" description="Polar residues" evidence="1">
    <location>
        <begin position="268"/>
        <end position="306"/>
    </location>
</feature>
<protein>
    <submittedName>
        <fullName evidence="2">Uncharacterized protein</fullName>
    </submittedName>
</protein>
<feature type="compositionally biased region" description="Low complexity" evidence="1">
    <location>
        <begin position="386"/>
        <end position="402"/>
    </location>
</feature>